<dbReference type="AlphaFoldDB" id="S8DWR9"/>
<comment type="caution">
    <text evidence="5">The sequence shown here is derived from an EMBL/GenBank/DDBJ whole genome shotgun (WGS) entry which is preliminary data.</text>
</comment>
<feature type="non-terminal residue" evidence="5">
    <location>
        <position position="1"/>
    </location>
</feature>
<dbReference type="Proteomes" id="UP000015453">
    <property type="component" value="Unassembled WGS sequence"/>
</dbReference>
<dbReference type="PANTHER" id="PTHR47926:SF530">
    <property type="entry name" value="DYW DOMAIN-CONTAINING PROTEIN"/>
    <property type="match status" value="1"/>
</dbReference>
<dbReference type="FunFam" id="1.25.40.10:FF:000366">
    <property type="entry name" value="Pentatricopeptide (PPR) repeat-containing protein"/>
    <property type="match status" value="1"/>
</dbReference>
<dbReference type="Pfam" id="PF20430">
    <property type="entry name" value="Eplus_motif"/>
    <property type="match status" value="1"/>
</dbReference>
<dbReference type="PANTHER" id="PTHR47926">
    <property type="entry name" value="PENTATRICOPEPTIDE REPEAT-CONTAINING PROTEIN"/>
    <property type="match status" value="1"/>
</dbReference>
<dbReference type="Pfam" id="PF01535">
    <property type="entry name" value="PPR"/>
    <property type="match status" value="5"/>
</dbReference>
<dbReference type="InterPro" id="IPR046848">
    <property type="entry name" value="E_motif"/>
</dbReference>
<evidence type="ECO:0000256" key="1">
    <source>
        <dbReference type="ARBA" id="ARBA00006643"/>
    </source>
</evidence>
<evidence type="ECO:0000256" key="3">
    <source>
        <dbReference type="PROSITE-ProRule" id="PRU00708"/>
    </source>
</evidence>
<dbReference type="InterPro" id="IPR046849">
    <property type="entry name" value="E2_motif"/>
</dbReference>
<dbReference type="Pfam" id="PF20431">
    <property type="entry name" value="E_motif"/>
    <property type="match status" value="1"/>
</dbReference>
<accession>S8DWR9</accession>
<dbReference type="Gene3D" id="1.25.40.10">
    <property type="entry name" value="Tetratricopeptide repeat domain"/>
    <property type="match status" value="6"/>
</dbReference>
<dbReference type="OrthoDB" id="185373at2759"/>
<dbReference type="FunFam" id="1.25.40.10:FF:000344">
    <property type="entry name" value="Pentatricopeptide repeat-containing protein"/>
    <property type="match status" value="2"/>
</dbReference>
<evidence type="ECO:0000256" key="2">
    <source>
        <dbReference type="ARBA" id="ARBA00022737"/>
    </source>
</evidence>
<keyword evidence="6" id="KW-1185">Reference proteome</keyword>
<evidence type="ECO:0000313" key="6">
    <source>
        <dbReference type="Proteomes" id="UP000015453"/>
    </source>
</evidence>
<dbReference type="InterPro" id="IPR046960">
    <property type="entry name" value="PPR_At4g14850-like_plant"/>
</dbReference>
<feature type="repeat" description="PPR" evidence="3">
    <location>
        <begin position="252"/>
        <end position="286"/>
    </location>
</feature>
<dbReference type="InterPro" id="IPR032867">
    <property type="entry name" value="DYW_dom"/>
</dbReference>
<reference evidence="5 6" key="1">
    <citation type="journal article" date="2013" name="BMC Genomics">
        <title>The miniature genome of a carnivorous plant Genlisea aurea contains a low number of genes and short non-coding sequences.</title>
        <authorList>
            <person name="Leushkin E.V."/>
            <person name="Sutormin R.A."/>
            <person name="Nabieva E.R."/>
            <person name="Penin A.A."/>
            <person name="Kondrashov A.S."/>
            <person name="Logacheva M.D."/>
        </authorList>
    </citation>
    <scope>NUCLEOTIDE SEQUENCE [LARGE SCALE GENOMIC DNA]</scope>
</reference>
<dbReference type="SUPFAM" id="SSF48452">
    <property type="entry name" value="TPR-like"/>
    <property type="match status" value="1"/>
</dbReference>
<proteinExistence type="inferred from homology"/>
<dbReference type="InterPro" id="IPR011990">
    <property type="entry name" value="TPR-like_helical_dom_sf"/>
</dbReference>
<keyword evidence="2" id="KW-0677">Repeat</keyword>
<dbReference type="InterPro" id="IPR002885">
    <property type="entry name" value="PPR_rpt"/>
</dbReference>
<sequence length="865" mass="95687">GLQIHAQLIKLRLVEDRPQRNHLVNLYAKSKFFCHARNLLDESPEPDLISWSSLIAGYVNNGMGEDALFAFRHVYGLDIMRNQRHRAFPIVLKACGITQNYVLGKQTHGIVTVSGFDSDVYVANALMVMYAKCGDVGDSRKLFDRIPEKNVVCWNAMLSSYVQNDRFAEAMDLFVEMVANGNRPDEYCLSTALNAVTGLGKNLLQGMKIHGYLIKHGLENDPFSSNALVDMYSKSGNLDDSVAVFENLPGRDVISWNSIIAGCVLHEEHYRALGFLNQMKRSGTCPNLFTLSSALKSCAALGRQDLGKQFHAALIKLVDLLIDPFLSVGLIDMYCKCNLVADAEAVFHTVPVEDSVSLNALLCGHSQNGDSEKAAALFSEMHRRNKEFDQATLLALLNALSNLESIVFCRQIHGFATKTGYLVDLFVLNSFIHCYGKCSRADEAARVFEECGNEADIPSYTSMMTAYSQCGEGEEALKLYSNLLNRDLKPDSFVCSSLLNACANLSAYEQGKLIHVHALKLGFTSDAFSGNSLVNMYAKCGSIDEADRAFSEVPEKTVVSWSAMIGGLAQHGHGKRALGLFDRMLDDGVSPNHVTLVSVLSACSHSGLVQEARWYFDTMKQSFGIEPTGEHYACMIDVLGRAGKLGEALETANRMPFEANASIWGALLGAAKLHKNVELGALAAEKLHVLEPDKSGGTHVLLANVYASAGQWREVKTMRRRMKDERVKKEPGMSWVEVKDEIHTFVVGDRSHRLSDEIYGKLEELGEAMAKAGYVPVLEGDLHNVGEREKEALLSYHSEKLAVAFSLIVTPAGAPVRVKKNLRICLDCHTAFRYMCRIAEREIVVRDVNRFHHFKDGVCSCGEYW</sequence>
<dbReference type="GO" id="GO:0003723">
    <property type="term" value="F:RNA binding"/>
    <property type="evidence" value="ECO:0007669"/>
    <property type="project" value="InterPro"/>
</dbReference>
<name>S8DWR9_9LAMI</name>
<protein>
    <recommendedName>
        <fullName evidence="4">DYW domain-containing protein</fullName>
    </recommendedName>
</protein>
<organism evidence="5 6">
    <name type="scientific">Genlisea aurea</name>
    <dbReference type="NCBI Taxonomy" id="192259"/>
    <lineage>
        <taxon>Eukaryota</taxon>
        <taxon>Viridiplantae</taxon>
        <taxon>Streptophyta</taxon>
        <taxon>Embryophyta</taxon>
        <taxon>Tracheophyta</taxon>
        <taxon>Spermatophyta</taxon>
        <taxon>Magnoliopsida</taxon>
        <taxon>eudicotyledons</taxon>
        <taxon>Gunneridae</taxon>
        <taxon>Pentapetalae</taxon>
        <taxon>asterids</taxon>
        <taxon>lamiids</taxon>
        <taxon>Lamiales</taxon>
        <taxon>Lentibulariaceae</taxon>
        <taxon>Genlisea</taxon>
    </lineage>
</organism>
<feature type="repeat" description="PPR" evidence="3">
    <location>
        <begin position="526"/>
        <end position="556"/>
    </location>
</feature>
<dbReference type="GO" id="GO:0008270">
    <property type="term" value="F:zinc ion binding"/>
    <property type="evidence" value="ECO:0007669"/>
    <property type="project" value="InterPro"/>
</dbReference>
<dbReference type="FunFam" id="1.25.40.10:FF:000073">
    <property type="entry name" value="Pentatricopeptide repeat-containing protein chloroplastic"/>
    <property type="match status" value="1"/>
</dbReference>
<feature type="repeat" description="PPR" evidence="3">
    <location>
        <begin position="456"/>
        <end position="490"/>
    </location>
</feature>
<dbReference type="NCBIfam" id="TIGR00756">
    <property type="entry name" value="PPR"/>
    <property type="match status" value="5"/>
</dbReference>
<dbReference type="Pfam" id="PF14432">
    <property type="entry name" value="DYW_deaminase"/>
    <property type="match status" value="1"/>
</dbReference>
<feature type="repeat" description="PPR" evidence="3">
    <location>
        <begin position="150"/>
        <end position="184"/>
    </location>
</feature>
<dbReference type="GO" id="GO:0009451">
    <property type="term" value="P:RNA modification"/>
    <property type="evidence" value="ECO:0007669"/>
    <property type="project" value="InterPro"/>
</dbReference>
<evidence type="ECO:0000313" key="5">
    <source>
        <dbReference type="EMBL" id="EPS67673.1"/>
    </source>
</evidence>
<dbReference type="PROSITE" id="PS51375">
    <property type="entry name" value="PPR"/>
    <property type="match status" value="6"/>
</dbReference>
<comment type="similarity">
    <text evidence="1">Belongs to the PPR family. PCMP-H subfamily.</text>
</comment>
<evidence type="ECO:0000259" key="4">
    <source>
        <dbReference type="Pfam" id="PF14432"/>
    </source>
</evidence>
<dbReference type="Pfam" id="PF13041">
    <property type="entry name" value="PPR_2"/>
    <property type="match status" value="5"/>
</dbReference>
<feature type="repeat" description="PPR" evidence="3">
    <location>
        <begin position="557"/>
        <end position="591"/>
    </location>
</feature>
<dbReference type="EMBL" id="AUSU01002982">
    <property type="protein sequence ID" value="EPS67673.1"/>
    <property type="molecule type" value="Genomic_DNA"/>
</dbReference>
<feature type="domain" description="DYW" evidence="4">
    <location>
        <begin position="773"/>
        <end position="865"/>
    </location>
</feature>
<gene>
    <name evidence="5" type="ORF">M569_07097</name>
</gene>
<feature type="repeat" description="PPR" evidence="3">
    <location>
        <begin position="354"/>
        <end position="388"/>
    </location>
</feature>